<protein>
    <submittedName>
        <fullName evidence="2">Uncharacterized protein</fullName>
    </submittedName>
</protein>
<reference evidence="3" key="1">
    <citation type="journal article" date="2016" name="Nature">
        <title>Genome evolution in the allotetraploid frog Xenopus laevis.</title>
        <authorList>
            <person name="Session A.M."/>
            <person name="Uno Y."/>
            <person name="Kwon T."/>
            <person name="Chapman J.A."/>
            <person name="Toyoda A."/>
            <person name="Takahashi S."/>
            <person name="Fukui A."/>
            <person name="Hikosaka A."/>
            <person name="Suzuki A."/>
            <person name="Kondo M."/>
            <person name="van Heeringen S.J."/>
            <person name="Quigley I."/>
            <person name="Heinz S."/>
            <person name="Ogino H."/>
            <person name="Ochi H."/>
            <person name="Hellsten U."/>
            <person name="Lyons J.B."/>
            <person name="Simakov O."/>
            <person name="Putnam N."/>
            <person name="Stites J."/>
            <person name="Kuroki Y."/>
            <person name="Tanaka T."/>
            <person name="Michiue T."/>
            <person name="Watanabe M."/>
            <person name="Bogdanovic O."/>
            <person name="Lister R."/>
            <person name="Georgiou G."/>
            <person name="Paranjpe S.S."/>
            <person name="van Kruijsbergen I."/>
            <person name="Shu S."/>
            <person name="Carlson J."/>
            <person name="Kinoshita T."/>
            <person name="Ohta Y."/>
            <person name="Mawaribuchi S."/>
            <person name="Jenkins J."/>
            <person name="Grimwood J."/>
            <person name="Schmutz J."/>
            <person name="Mitros T."/>
            <person name="Mozaffari S.V."/>
            <person name="Suzuki Y."/>
            <person name="Haramoto Y."/>
            <person name="Yamamoto T.S."/>
            <person name="Takagi C."/>
            <person name="Heald R."/>
            <person name="Miller K."/>
            <person name="Haudenschild C."/>
            <person name="Kitzman J."/>
            <person name="Nakayama T."/>
            <person name="Izutsu Y."/>
            <person name="Robert J."/>
            <person name="Fortriede J."/>
            <person name="Burns K."/>
            <person name="Lotay V."/>
            <person name="Karimi K."/>
            <person name="Yasuoka Y."/>
            <person name="Dichmann D.S."/>
            <person name="Flajnik M.F."/>
            <person name="Houston D.W."/>
            <person name="Shendure J."/>
            <person name="DuPasquier L."/>
            <person name="Vize P.D."/>
            <person name="Zorn A.M."/>
            <person name="Ito M."/>
            <person name="Marcotte E.M."/>
            <person name="Wallingford J.B."/>
            <person name="Ito Y."/>
            <person name="Asashima M."/>
            <person name="Ueno N."/>
            <person name="Matsuda Y."/>
            <person name="Veenstra G.J."/>
            <person name="Fujiyama A."/>
            <person name="Harland R.M."/>
            <person name="Taira M."/>
            <person name="Rokhsar D.S."/>
        </authorList>
    </citation>
    <scope>NUCLEOTIDE SEQUENCE [LARGE SCALE GENOMIC DNA]</scope>
    <source>
        <strain evidence="3">J</strain>
    </source>
</reference>
<name>A0A974D161_XENLA</name>
<evidence type="ECO:0000256" key="1">
    <source>
        <dbReference type="SAM" id="MobiDB-lite"/>
    </source>
</evidence>
<gene>
    <name evidence="2" type="ORF">XELAEV_18021782mg</name>
</gene>
<dbReference type="EMBL" id="CM004472">
    <property type="protein sequence ID" value="OCT83639.1"/>
    <property type="molecule type" value="Genomic_DNA"/>
</dbReference>
<dbReference type="Proteomes" id="UP000694892">
    <property type="component" value="Chromosome 4L"/>
</dbReference>
<sequence>MWALVLAATHKSRYLYPVALNRGAYPPKCLIQPQRPPIEVQLMLQQPSFLKSQDASGSERVNRTGGRVIGVEEKHRL</sequence>
<evidence type="ECO:0000313" key="3">
    <source>
        <dbReference type="Proteomes" id="UP000694892"/>
    </source>
</evidence>
<dbReference type="AlphaFoldDB" id="A0A974D161"/>
<feature type="region of interest" description="Disordered" evidence="1">
    <location>
        <begin position="51"/>
        <end position="77"/>
    </location>
</feature>
<accession>A0A974D161</accession>
<organism evidence="2 3">
    <name type="scientific">Xenopus laevis</name>
    <name type="common">African clawed frog</name>
    <dbReference type="NCBI Taxonomy" id="8355"/>
    <lineage>
        <taxon>Eukaryota</taxon>
        <taxon>Metazoa</taxon>
        <taxon>Chordata</taxon>
        <taxon>Craniata</taxon>
        <taxon>Vertebrata</taxon>
        <taxon>Euteleostomi</taxon>
        <taxon>Amphibia</taxon>
        <taxon>Batrachia</taxon>
        <taxon>Anura</taxon>
        <taxon>Pipoidea</taxon>
        <taxon>Pipidae</taxon>
        <taxon>Xenopodinae</taxon>
        <taxon>Xenopus</taxon>
        <taxon>Xenopus</taxon>
    </lineage>
</organism>
<proteinExistence type="predicted"/>
<evidence type="ECO:0000313" key="2">
    <source>
        <dbReference type="EMBL" id="OCT83639.1"/>
    </source>
</evidence>